<dbReference type="SMART" id="SM00448">
    <property type="entry name" value="REC"/>
    <property type="match status" value="1"/>
</dbReference>
<dbReference type="OrthoDB" id="659223at2"/>
<dbReference type="AlphaFoldDB" id="A0A1I3GNU4"/>
<keyword evidence="3" id="KW-0238">DNA-binding</keyword>
<sequence length="221" mass="25467">MFKKVLIAEDHESANISVQKTLESLGVECAKYVYYCDDALTWVRNALRIGEPYDLLITDLYFEKDHYEQQLSDGKELIEAAKQVQSDLKVIVFSAESRPAIVNELFRTLSIDGYVRKARRDAQHLKEALQVVYDHKTYLPPDLKQTVREKNSHEFSTFDVTIISLLSKGVLQKDIPYYLRQNDIKPSGLSSVEKRLNLMKEILSFSKNEQLIAYCKDIGII</sequence>
<feature type="domain" description="Response regulatory" evidence="2">
    <location>
        <begin position="4"/>
        <end position="132"/>
    </location>
</feature>
<keyword evidence="1" id="KW-0597">Phosphoprotein</keyword>
<dbReference type="PROSITE" id="PS50110">
    <property type="entry name" value="RESPONSE_REGULATORY"/>
    <property type="match status" value="1"/>
</dbReference>
<feature type="modified residue" description="4-aspartylphosphate" evidence="1">
    <location>
        <position position="59"/>
    </location>
</feature>
<keyword evidence="4" id="KW-1185">Reference proteome</keyword>
<evidence type="ECO:0000313" key="4">
    <source>
        <dbReference type="Proteomes" id="UP000198670"/>
    </source>
</evidence>
<dbReference type="InterPro" id="IPR001789">
    <property type="entry name" value="Sig_transdc_resp-reg_receiver"/>
</dbReference>
<dbReference type="EMBL" id="FOQO01000003">
    <property type="protein sequence ID" value="SFI24981.1"/>
    <property type="molecule type" value="Genomic_DNA"/>
</dbReference>
<evidence type="ECO:0000256" key="1">
    <source>
        <dbReference type="PROSITE-ProRule" id="PRU00169"/>
    </source>
</evidence>
<proteinExistence type="predicted"/>
<gene>
    <name evidence="3" type="ORF">SAMN05444682_10347</name>
</gene>
<dbReference type="SUPFAM" id="SSF52172">
    <property type="entry name" value="CheY-like"/>
    <property type="match status" value="1"/>
</dbReference>
<dbReference type="Gene3D" id="3.40.50.2300">
    <property type="match status" value="1"/>
</dbReference>
<dbReference type="GO" id="GO:0003677">
    <property type="term" value="F:DNA binding"/>
    <property type="evidence" value="ECO:0007669"/>
    <property type="project" value="UniProtKB-KW"/>
</dbReference>
<evidence type="ECO:0000313" key="3">
    <source>
        <dbReference type="EMBL" id="SFI24981.1"/>
    </source>
</evidence>
<dbReference type="GO" id="GO:0000160">
    <property type="term" value="P:phosphorelay signal transduction system"/>
    <property type="evidence" value="ECO:0007669"/>
    <property type="project" value="InterPro"/>
</dbReference>
<dbReference type="Pfam" id="PF00072">
    <property type="entry name" value="Response_reg"/>
    <property type="match status" value="1"/>
</dbReference>
<dbReference type="InterPro" id="IPR011006">
    <property type="entry name" value="CheY-like_superfamily"/>
</dbReference>
<accession>A0A1I3GNU4</accession>
<organism evidence="3 4">
    <name type="scientific">Parapedobacter indicus</name>
    <dbReference type="NCBI Taxonomy" id="1477437"/>
    <lineage>
        <taxon>Bacteria</taxon>
        <taxon>Pseudomonadati</taxon>
        <taxon>Bacteroidota</taxon>
        <taxon>Sphingobacteriia</taxon>
        <taxon>Sphingobacteriales</taxon>
        <taxon>Sphingobacteriaceae</taxon>
        <taxon>Parapedobacter</taxon>
    </lineage>
</organism>
<protein>
    <submittedName>
        <fullName evidence="3">DNA-binding response regulator, NarL/FixJ family, contains REC and HTH domains</fullName>
    </submittedName>
</protein>
<name>A0A1I3GNU4_9SPHI</name>
<dbReference type="RefSeq" id="WP_090625858.1">
    <property type="nucleotide sequence ID" value="NZ_FOQO01000003.1"/>
</dbReference>
<dbReference type="Proteomes" id="UP000198670">
    <property type="component" value="Unassembled WGS sequence"/>
</dbReference>
<reference evidence="3 4" key="1">
    <citation type="submission" date="2016-10" db="EMBL/GenBank/DDBJ databases">
        <authorList>
            <person name="de Groot N.N."/>
        </authorList>
    </citation>
    <scope>NUCLEOTIDE SEQUENCE [LARGE SCALE GENOMIC DNA]</scope>
    <source>
        <strain evidence="3 4">RK1</strain>
    </source>
</reference>
<dbReference type="STRING" id="1477437.SAMN05444682_10347"/>
<evidence type="ECO:0000259" key="2">
    <source>
        <dbReference type="PROSITE" id="PS50110"/>
    </source>
</evidence>